<keyword evidence="1" id="KW-0472">Membrane</keyword>
<gene>
    <name evidence="2" type="ORF">Pa4123_61310</name>
</gene>
<name>A0ABQ5R2H5_9ACTN</name>
<sequence>MPRRRRVDTLSGMSMASSLTDQLQGWGTAGAALVAFAALIAGIAAYRTQSGQLRLQQQQINDQAEVLALQAEELRASIKDRQREEMERQRAQAVQVYIVQETRDFVGDRGRRGRRLAATVRNVSPLPVHDPAIIWHETGGEITGILPPYLAPGDSVSHEYLPVDETPDPPANVFATARFRDAAGAVWEIAPHTTPRLIRMALELVDE</sequence>
<feature type="transmembrane region" description="Helical" evidence="1">
    <location>
        <begin position="23"/>
        <end position="46"/>
    </location>
</feature>
<protein>
    <submittedName>
        <fullName evidence="2">Uncharacterized protein</fullName>
    </submittedName>
</protein>
<evidence type="ECO:0000313" key="3">
    <source>
        <dbReference type="Proteomes" id="UP001144280"/>
    </source>
</evidence>
<evidence type="ECO:0000313" key="2">
    <source>
        <dbReference type="EMBL" id="GLI00855.1"/>
    </source>
</evidence>
<keyword evidence="3" id="KW-1185">Reference proteome</keyword>
<organism evidence="2 3">
    <name type="scientific">Phytohabitans aurantiacus</name>
    <dbReference type="NCBI Taxonomy" id="3016789"/>
    <lineage>
        <taxon>Bacteria</taxon>
        <taxon>Bacillati</taxon>
        <taxon>Actinomycetota</taxon>
        <taxon>Actinomycetes</taxon>
        <taxon>Micromonosporales</taxon>
        <taxon>Micromonosporaceae</taxon>
    </lineage>
</organism>
<keyword evidence="1" id="KW-1133">Transmembrane helix</keyword>
<keyword evidence="1" id="KW-0812">Transmembrane</keyword>
<accession>A0ABQ5R2H5</accession>
<dbReference type="Proteomes" id="UP001144280">
    <property type="component" value="Unassembled WGS sequence"/>
</dbReference>
<dbReference type="EMBL" id="BSDI01000037">
    <property type="protein sequence ID" value="GLI00855.1"/>
    <property type="molecule type" value="Genomic_DNA"/>
</dbReference>
<comment type="caution">
    <text evidence="2">The sequence shown here is derived from an EMBL/GenBank/DDBJ whole genome shotgun (WGS) entry which is preliminary data.</text>
</comment>
<evidence type="ECO:0000256" key="1">
    <source>
        <dbReference type="SAM" id="Phobius"/>
    </source>
</evidence>
<reference evidence="2" key="1">
    <citation type="submission" date="2022-12" db="EMBL/GenBank/DDBJ databases">
        <title>New Phytohabitans aurantiacus sp. RD004123 nov., an actinomycete isolated from soil.</title>
        <authorList>
            <person name="Triningsih D.W."/>
            <person name="Harunari E."/>
            <person name="Igarashi Y."/>
        </authorList>
    </citation>
    <scope>NUCLEOTIDE SEQUENCE</scope>
    <source>
        <strain evidence="2">RD004123</strain>
    </source>
</reference>
<proteinExistence type="predicted"/>